<accession>A0AAN8UNM4</accession>
<dbReference type="AlphaFoldDB" id="A0AAN8UNM4"/>
<sequence length="199" mass="22709">MLNLISRKLVSTWMVLKLFDLPGETKPSTGAFLQDHLIAISQLAQDQEHLCIISKLNVHFITRNIFFALCWKNKFLLQLDVAIPPQHELVDCLTRRESLSLMHNILHNEIDSFCKQAVKRVTRSLQVLWPRSRTNIFGSTATGLSLPTSDVDHVVCLPPVRNLKQKYAILVARHLSKRLGSWRVAIALKKLAFWYTSAA</sequence>
<dbReference type="SUPFAM" id="SSF81301">
    <property type="entry name" value="Nucleotidyltransferase"/>
    <property type="match status" value="1"/>
</dbReference>
<dbReference type="GO" id="GO:1990817">
    <property type="term" value="F:poly(A) RNA polymerase activity"/>
    <property type="evidence" value="ECO:0007669"/>
    <property type="project" value="InterPro"/>
</dbReference>
<dbReference type="GO" id="GO:0003729">
    <property type="term" value="F:mRNA binding"/>
    <property type="evidence" value="ECO:0007669"/>
    <property type="project" value="TreeGrafter"/>
</dbReference>
<dbReference type="Pfam" id="PF22600">
    <property type="entry name" value="MTPAP-like_central"/>
    <property type="match status" value="1"/>
</dbReference>
<dbReference type="Proteomes" id="UP001370490">
    <property type="component" value="Unassembled WGS sequence"/>
</dbReference>
<dbReference type="GO" id="GO:0043634">
    <property type="term" value="P:polyadenylation-dependent ncRNA catabolic process"/>
    <property type="evidence" value="ECO:0007669"/>
    <property type="project" value="TreeGrafter"/>
</dbReference>
<proteinExistence type="predicted"/>
<reference evidence="2 3" key="1">
    <citation type="submission" date="2023-12" db="EMBL/GenBank/DDBJ databases">
        <title>A high-quality genome assembly for Dillenia turbinata (Dilleniales).</title>
        <authorList>
            <person name="Chanderbali A."/>
        </authorList>
    </citation>
    <scope>NUCLEOTIDE SEQUENCE [LARGE SCALE GENOMIC DNA]</scope>
    <source>
        <strain evidence="2">LSX21</strain>
        <tissue evidence="2">Leaf</tissue>
    </source>
</reference>
<dbReference type="PANTHER" id="PTHR23092:SF48">
    <property type="entry name" value="NUCLEOTIDYLTRANSFERASE FAMILY PROTEIN"/>
    <property type="match status" value="1"/>
</dbReference>
<dbReference type="Gene3D" id="3.30.460.10">
    <property type="entry name" value="Beta Polymerase, domain 2"/>
    <property type="match status" value="1"/>
</dbReference>
<name>A0AAN8UNM4_9MAGN</name>
<evidence type="ECO:0000313" key="2">
    <source>
        <dbReference type="EMBL" id="KAK6920318.1"/>
    </source>
</evidence>
<keyword evidence="3" id="KW-1185">Reference proteome</keyword>
<evidence type="ECO:0000259" key="1">
    <source>
        <dbReference type="Pfam" id="PF22600"/>
    </source>
</evidence>
<organism evidence="2 3">
    <name type="scientific">Dillenia turbinata</name>
    <dbReference type="NCBI Taxonomy" id="194707"/>
    <lineage>
        <taxon>Eukaryota</taxon>
        <taxon>Viridiplantae</taxon>
        <taxon>Streptophyta</taxon>
        <taxon>Embryophyta</taxon>
        <taxon>Tracheophyta</taxon>
        <taxon>Spermatophyta</taxon>
        <taxon>Magnoliopsida</taxon>
        <taxon>eudicotyledons</taxon>
        <taxon>Gunneridae</taxon>
        <taxon>Pentapetalae</taxon>
        <taxon>Dilleniales</taxon>
        <taxon>Dilleniaceae</taxon>
        <taxon>Dillenia</taxon>
    </lineage>
</organism>
<dbReference type="PANTHER" id="PTHR23092">
    <property type="entry name" value="POLY(A) RNA POLYMERASE"/>
    <property type="match status" value="1"/>
</dbReference>
<dbReference type="InterPro" id="IPR045862">
    <property type="entry name" value="Trf4-like"/>
</dbReference>
<gene>
    <name evidence="2" type="ORF">RJ641_016222</name>
</gene>
<dbReference type="InterPro" id="IPR043519">
    <property type="entry name" value="NT_sf"/>
</dbReference>
<keyword evidence="2" id="KW-0808">Transferase</keyword>
<comment type="caution">
    <text evidence="2">The sequence shown here is derived from an EMBL/GenBank/DDBJ whole genome shotgun (WGS) entry which is preliminary data.</text>
</comment>
<dbReference type="EMBL" id="JBAMMX010000021">
    <property type="protein sequence ID" value="KAK6920318.1"/>
    <property type="molecule type" value="Genomic_DNA"/>
</dbReference>
<feature type="domain" description="Poly(A) RNA polymerase mitochondrial-like central palm" evidence="1">
    <location>
        <begin position="115"/>
        <end position="168"/>
    </location>
</feature>
<evidence type="ECO:0000313" key="3">
    <source>
        <dbReference type="Proteomes" id="UP001370490"/>
    </source>
</evidence>
<dbReference type="GO" id="GO:0031499">
    <property type="term" value="C:TRAMP complex"/>
    <property type="evidence" value="ECO:0007669"/>
    <property type="project" value="TreeGrafter"/>
</dbReference>
<dbReference type="GO" id="GO:0031123">
    <property type="term" value="P:RNA 3'-end processing"/>
    <property type="evidence" value="ECO:0007669"/>
    <property type="project" value="TreeGrafter"/>
</dbReference>
<protein>
    <submittedName>
        <fullName evidence="2">Polymerase, nucleotidyl transferase domain</fullName>
    </submittedName>
</protein>
<dbReference type="GO" id="GO:0005730">
    <property type="term" value="C:nucleolus"/>
    <property type="evidence" value="ECO:0007669"/>
    <property type="project" value="TreeGrafter"/>
</dbReference>
<dbReference type="InterPro" id="IPR054708">
    <property type="entry name" value="MTPAP-like_central"/>
</dbReference>